<organism evidence="1 2">
    <name type="scientific">Wenzhouxiangella marina</name>
    <dbReference type="NCBI Taxonomy" id="1579979"/>
    <lineage>
        <taxon>Bacteria</taxon>
        <taxon>Pseudomonadati</taxon>
        <taxon>Pseudomonadota</taxon>
        <taxon>Gammaproteobacteria</taxon>
        <taxon>Chromatiales</taxon>
        <taxon>Wenzhouxiangellaceae</taxon>
        <taxon>Wenzhouxiangella</taxon>
    </lineage>
</organism>
<evidence type="ECO:0000313" key="2">
    <source>
        <dbReference type="Proteomes" id="UP000066624"/>
    </source>
</evidence>
<dbReference type="Proteomes" id="UP000066624">
    <property type="component" value="Chromosome"/>
</dbReference>
<protein>
    <submittedName>
        <fullName evidence="1">Uncharacterized protein</fullName>
    </submittedName>
</protein>
<dbReference type="EMBL" id="CP012154">
    <property type="protein sequence ID" value="AKS43391.1"/>
    <property type="molecule type" value="Genomic_DNA"/>
</dbReference>
<dbReference type="STRING" id="1579979.WM2015_3039"/>
<dbReference type="OrthoDB" id="282517at2"/>
<proteinExistence type="predicted"/>
<accession>A0A0K0Y0J4</accession>
<evidence type="ECO:0000313" key="1">
    <source>
        <dbReference type="EMBL" id="AKS43391.1"/>
    </source>
</evidence>
<sequence length="126" mass="14343">MRSGSLDPSDFDHRAHLRLAYVVLTRGEVDAATETLRSILQRYLAVHGIDPAKYHETLTRAWMLAVRHFMVLTPTCRSSEAFIEANPQLLDPRIMLSHYSSERLFSDEARAHYLSADLEPIPLHAS</sequence>
<dbReference type="PATRIC" id="fig|1579979.3.peg.3108"/>
<keyword evidence="2" id="KW-1185">Reference proteome</keyword>
<reference evidence="1 2" key="1">
    <citation type="submission" date="2015-07" db="EMBL/GenBank/DDBJ databases">
        <authorList>
            <person name="Noorani M."/>
        </authorList>
    </citation>
    <scope>NUCLEOTIDE SEQUENCE [LARGE SCALE GENOMIC DNA]</scope>
    <source>
        <strain evidence="1 2">KCTC 42284</strain>
    </source>
</reference>
<dbReference type="AlphaFoldDB" id="A0A0K0Y0J4"/>
<gene>
    <name evidence="1" type="ORF">WM2015_3039</name>
</gene>
<dbReference type="KEGG" id="wma:WM2015_3039"/>
<name>A0A0K0Y0J4_9GAMM</name>